<dbReference type="Ensembl" id="ENSSGRT00000104144.1">
    <property type="protein sequence ID" value="ENSSGRP00000097893.1"/>
    <property type="gene ID" value="ENSSGRG00000048848.1"/>
</dbReference>
<reference evidence="2" key="2">
    <citation type="submission" date="2025-09" db="UniProtKB">
        <authorList>
            <consortium name="Ensembl"/>
        </authorList>
    </citation>
    <scope>IDENTIFICATION</scope>
</reference>
<evidence type="ECO:0000313" key="3">
    <source>
        <dbReference type="Proteomes" id="UP000472262"/>
    </source>
</evidence>
<keyword evidence="3" id="KW-1185">Reference proteome</keyword>
<sequence>MSNKRALVSCTVLSLQDSCFVYPCCKGCLSRLSQESKRAICGRCGFTCDLQNTDYRYRLSFKVSRNQDIFGVTVFGGCLNPFFGITAGGLQRCVLKHLQIFNILNKHFC</sequence>
<dbReference type="GO" id="GO:1902230">
    <property type="term" value="P:negative regulation of intrinsic apoptotic signaling pathway in response to DNA damage"/>
    <property type="evidence" value="ECO:0007669"/>
    <property type="project" value="InterPro"/>
</dbReference>
<dbReference type="InterPro" id="IPR013955">
    <property type="entry name" value="Rep_factor-A_C"/>
</dbReference>
<dbReference type="OMA" id="TSEMCHE"/>
<dbReference type="PANTHER" id="PTHR35537:SF1">
    <property type="entry name" value="DNA DAMAGE-INDUCED APOPTOSIS SUPPRESSOR PROTEIN"/>
    <property type="match status" value="1"/>
</dbReference>
<feature type="domain" description="Replication factor A C-terminal" evidence="1">
    <location>
        <begin position="8"/>
        <end position="93"/>
    </location>
</feature>
<proteinExistence type="predicted"/>
<dbReference type="InterPro" id="IPR012340">
    <property type="entry name" value="NA-bd_OB-fold"/>
</dbReference>
<dbReference type="Gene3D" id="2.40.50.140">
    <property type="entry name" value="Nucleic acid-binding proteins"/>
    <property type="match status" value="1"/>
</dbReference>
<evidence type="ECO:0000313" key="2">
    <source>
        <dbReference type="Ensembl" id="ENSSGRP00000097893.1"/>
    </source>
</evidence>
<dbReference type="AlphaFoldDB" id="A0A672S868"/>
<dbReference type="Pfam" id="PF08646">
    <property type="entry name" value="Rep_fac-A_C"/>
    <property type="match status" value="1"/>
</dbReference>
<dbReference type="GO" id="GO:0005634">
    <property type="term" value="C:nucleus"/>
    <property type="evidence" value="ECO:0007669"/>
    <property type="project" value="TreeGrafter"/>
</dbReference>
<gene>
    <name evidence="2" type="primary">ddias</name>
</gene>
<dbReference type="Proteomes" id="UP000472262">
    <property type="component" value="Unassembled WGS sequence"/>
</dbReference>
<protein>
    <submittedName>
        <fullName evidence="2">DNA damage-induced apoptosis suppressor protein-like</fullName>
    </submittedName>
</protein>
<dbReference type="InterPro" id="IPR043522">
    <property type="entry name" value="DDIAS"/>
</dbReference>
<evidence type="ECO:0000259" key="1">
    <source>
        <dbReference type="Pfam" id="PF08646"/>
    </source>
</evidence>
<organism evidence="2 3">
    <name type="scientific">Sinocyclocheilus grahami</name>
    <name type="common">Dianchi golden-line fish</name>
    <name type="synonym">Barbus grahami</name>
    <dbReference type="NCBI Taxonomy" id="75366"/>
    <lineage>
        <taxon>Eukaryota</taxon>
        <taxon>Metazoa</taxon>
        <taxon>Chordata</taxon>
        <taxon>Craniata</taxon>
        <taxon>Vertebrata</taxon>
        <taxon>Euteleostomi</taxon>
        <taxon>Actinopterygii</taxon>
        <taxon>Neopterygii</taxon>
        <taxon>Teleostei</taxon>
        <taxon>Ostariophysi</taxon>
        <taxon>Cypriniformes</taxon>
        <taxon>Cyprinidae</taxon>
        <taxon>Cyprininae</taxon>
        <taxon>Sinocyclocheilus</taxon>
    </lineage>
</organism>
<dbReference type="PANTHER" id="PTHR35537">
    <property type="entry name" value="DNA DAMAGE-INDUCIBLE APOPTOSIS SUPPRESSOR PROTEIN DDIAS"/>
    <property type="match status" value="1"/>
</dbReference>
<reference evidence="2" key="1">
    <citation type="submission" date="2025-08" db="UniProtKB">
        <authorList>
            <consortium name="Ensembl"/>
        </authorList>
    </citation>
    <scope>IDENTIFICATION</scope>
</reference>
<dbReference type="InParanoid" id="A0A672S868"/>
<name>A0A672S868_SINGR</name>
<dbReference type="GO" id="GO:0005737">
    <property type="term" value="C:cytoplasm"/>
    <property type="evidence" value="ECO:0007669"/>
    <property type="project" value="TreeGrafter"/>
</dbReference>
<accession>A0A672S868</accession>
<dbReference type="SUPFAM" id="SSF50249">
    <property type="entry name" value="Nucleic acid-binding proteins"/>
    <property type="match status" value="1"/>
</dbReference>